<dbReference type="GeneID" id="111089290"/>
<reference evidence="2" key="1">
    <citation type="submission" date="2025-08" db="UniProtKB">
        <authorList>
            <consortium name="RefSeq"/>
        </authorList>
    </citation>
    <scope>IDENTIFICATION</scope>
    <source>
        <tissue evidence="2">Muscle</tissue>
    </source>
</reference>
<protein>
    <submittedName>
        <fullName evidence="2">Uncharacterized protein LOC111089290</fullName>
    </submittedName>
</protein>
<accession>A0ABM1TMW9</accession>
<gene>
    <name evidence="2" type="primary">LOC111089290</name>
</gene>
<proteinExistence type="predicted"/>
<sequence>MESSYSTPVRHSSHIVLETNYSTPRPAKRVESLYSASRELCGISPPNKSPRLAKAQDITYAELALPGVGQCSSAVRRHELPTEYAQIDFIGQHHLEYEDCSATCETPLMSSSRWESEV</sequence>
<dbReference type="RefSeq" id="XP_022257225.1">
    <property type="nucleotide sequence ID" value="XM_022401517.1"/>
</dbReference>
<name>A0ABM1TMW9_LIMPO</name>
<evidence type="ECO:0000313" key="2">
    <source>
        <dbReference type="RefSeq" id="XP_022257225.1"/>
    </source>
</evidence>
<dbReference type="Proteomes" id="UP000694941">
    <property type="component" value="Unplaced"/>
</dbReference>
<organism evidence="1 2">
    <name type="scientific">Limulus polyphemus</name>
    <name type="common">Atlantic horseshoe crab</name>
    <dbReference type="NCBI Taxonomy" id="6850"/>
    <lineage>
        <taxon>Eukaryota</taxon>
        <taxon>Metazoa</taxon>
        <taxon>Ecdysozoa</taxon>
        <taxon>Arthropoda</taxon>
        <taxon>Chelicerata</taxon>
        <taxon>Merostomata</taxon>
        <taxon>Xiphosura</taxon>
        <taxon>Limulidae</taxon>
        <taxon>Limulus</taxon>
    </lineage>
</organism>
<keyword evidence="1" id="KW-1185">Reference proteome</keyword>
<evidence type="ECO:0000313" key="1">
    <source>
        <dbReference type="Proteomes" id="UP000694941"/>
    </source>
</evidence>